<dbReference type="Gene3D" id="2.30.110.10">
    <property type="entry name" value="Electron Transport, Fmn-binding Protein, Chain A"/>
    <property type="match status" value="1"/>
</dbReference>
<dbReference type="InterPro" id="IPR004378">
    <property type="entry name" value="F420H2_quin_Rdtase"/>
</dbReference>
<dbReference type="GO" id="GO:0070967">
    <property type="term" value="F:coenzyme F420 binding"/>
    <property type="evidence" value="ECO:0007669"/>
    <property type="project" value="TreeGrafter"/>
</dbReference>
<dbReference type="GO" id="GO:0016491">
    <property type="term" value="F:oxidoreductase activity"/>
    <property type="evidence" value="ECO:0007669"/>
    <property type="project" value="InterPro"/>
</dbReference>
<dbReference type="AlphaFoldDB" id="A0A7W5V5W5"/>
<dbReference type="PANTHER" id="PTHR39428:SF1">
    <property type="entry name" value="F420H(2)-DEPENDENT QUINONE REDUCTASE RV1261C"/>
    <property type="match status" value="1"/>
</dbReference>
<evidence type="ECO:0000256" key="2">
    <source>
        <dbReference type="ARBA" id="ARBA00049106"/>
    </source>
</evidence>
<gene>
    <name evidence="3" type="ORF">FHR33_001969</name>
</gene>
<name>A0A7W5V5W5_9ACTN</name>
<dbReference type="SUPFAM" id="SSF50475">
    <property type="entry name" value="FMN-binding split barrel"/>
    <property type="match status" value="1"/>
</dbReference>
<dbReference type="GeneID" id="95388490"/>
<comment type="similarity">
    <text evidence="1">Belongs to the F420H(2)-dependent quinone reductase family.</text>
</comment>
<evidence type="ECO:0000256" key="1">
    <source>
        <dbReference type="ARBA" id="ARBA00008710"/>
    </source>
</evidence>
<reference evidence="3 4" key="1">
    <citation type="submission" date="2020-08" db="EMBL/GenBank/DDBJ databases">
        <title>Sequencing the genomes of 1000 actinobacteria strains.</title>
        <authorList>
            <person name="Klenk H.-P."/>
        </authorList>
    </citation>
    <scope>NUCLEOTIDE SEQUENCE [LARGE SCALE GENOMIC DNA]</scope>
    <source>
        <strain evidence="3 4">DSM 44320</strain>
    </source>
</reference>
<dbReference type="PANTHER" id="PTHR39428">
    <property type="entry name" value="F420H(2)-DEPENDENT QUINONE REDUCTASE RV1261C"/>
    <property type="match status" value="1"/>
</dbReference>
<keyword evidence="4" id="KW-1185">Reference proteome</keyword>
<dbReference type="NCBIfam" id="TIGR00026">
    <property type="entry name" value="hi_GC_TIGR00026"/>
    <property type="match status" value="1"/>
</dbReference>
<evidence type="ECO:0000313" key="4">
    <source>
        <dbReference type="Proteomes" id="UP000579945"/>
    </source>
</evidence>
<organism evidence="3 4">
    <name type="scientific">Nonomuraea dietziae</name>
    <dbReference type="NCBI Taxonomy" id="65515"/>
    <lineage>
        <taxon>Bacteria</taxon>
        <taxon>Bacillati</taxon>
        <taxon>Actinomycetota</taxon>
        <taxon>Actinomycetes</taxon>
        <taxon>Streptosporangiales</taxon>
        <taxon>Streptosporangiaceae</taxon>
        <taxon>Nonomuraea</taxon>
    </lineage>
</organism>
<evidence type="ECO:0000313" key="3">
    <source>
        <dbReference type="EMBL" id="MBB3726109.1"/>
    </source>
</evidence>
<dbReference type="InterPro" id="IPR012349">
    <property type="entry name" value="Split_barrel_FMN-bd"/>
</dbReference>
<dbReference type="RefSeq" id="WP_312895438.1">
    <property type="nucleotide sequence ID" value="NZ_BAAAXX010000167.1"/>
</dbReference>
<protein>
    <submittedName>
        <fullName evidence="3">Deazaflavin-dependent oxidoreductase (Nitroreductase family)</fullName>
    </submittedName>
</protein>
<comment type="catalytic activity">
    <reaction evidence="2">
        <text>oxidized coenzyme F420-(gamma-L-Glu)(n) + a quinol + H(+) = reduced coenzyme F420-(gamma-L-Glu)(n) + a quinone</text>
        <dbReference type="Rhea" id="RHEA:39663"/>
        <dbReference type="Rhea" id="RHEA-COMP:12939"/>
        <dbReference type="Rhea" id="RHEA-COMP:14378"/>
        <dbReference type="ChEBI" id="CHEBI:15378"/>
        <dbReference type="ChEBI" id="CHEBI:24646"/>
        <dbReference type="ChEBI" id="CHEBI:132124"/>
        <dbReference type="ChEBI" id="CHEBI:133980"/>
        <dbReference type="ChEBI" id="CHEBI:139511"/>
    </reaction>
</comment>
<accession>A0A7W5V5W5</accession>
<sequence length="163" mass="18370">MTLIERLRPFFQWLAGTDAFMKAGPKIVPAMDRLAHRLTRGRPISDRMIPTLVLFTTGSRSGQPRETPLACLPEPEGTLLVVGSNFGRDRHPAWSGNLLKTPRAAVSFRGERFPVLATLLEGEERERAWPGLIAQWPVYDRYTAKSGRELRVFRLTRATAEEA</sequence>
<proteinExistence type="inferred from homology"/>
<dbReference type="Pfam" id="PF04075">
    <property type="entry name" value="F420H2_quin_red"/>
    <property type="match status" value="1"/>
</dbReference>
<dbReference type="Proteomes" id="UP000579945">
    <property type="component" value="Unassembled WGS sequence"/>
</dbReference>
<dbReference type="GO" id="GO:0005886">
    <property type="term" value="C:plasma membrane"/>
    <property type="evidence" value="ECO:0007669"/>
    <property type="project" value="TreeGrafter"/>
</dbReference>
<comment type="caution">
    <text evidence="3">The sequence shown here is derived from an EMBL/GenBank/DDBJ whole genome shotgun (WGS) entry which is preliminary data.</text>
</comment>
<dbReference type="EMBL" id="JACIBV010000001">
    <property type="protein sequence ID" value="MBB3726109.1"/>
    <property type="molecule type" value="Genomic_DNA"/>
</dbReference>